<proteinExistence type="predicted"/>
<dbReference type="Proteomes" id="UP000218765">
    <property type="component" value="Chromosome"/>
</dbReference>
<protein>
    <submittedName>
        <fullName evidence="1">Uncharacterized protein</fullName>
    </submittedName>
</protein>
<dbReference type="EMBL" id="AP018052">
    <property type="protein sequence ID" value="BAZ93409.1"/>
    <property type="molecule type" value="Genomic_DNA"/>
</dbReference>
<keyword evidence="2" id="KW-1185">Reference proteome</keyword>
<organism evidence="1 2">
    <name type="scientific">Thiohalobacter thiocyanaticus</name>
    <dbReference type="NCBI Taxonomy" id="585455"/>
    <lineage>
        <taxon>Bacteria</taxon>
        <taxon>Pseudomonadati</taxon>
        <taxon>Pseudomonadota</taxon>
        <taxon>Gammaproteobacteria</taxon>
        <taxon>Thiohalobacterales</taxon>
        <taxon>Thiohalobacteraceae</taxon>
        <taxon>Thiohalobacter</taxon>
    </lineage>
</organism>
<dbReference type="KEGG" id="ttc:FOKN1_1009"/>
<name>A0A1Z4VP56_9GAMM</name>
<sequence>MGLTLELGFAGALVVFLLWGRVRLLVHGGGRVAVQGWIQDSIPGTLQGMPRPVLGGDGHSFTMAVW</sequence>
<evidence type="ECO:0000313" key="2">
    <source>
        <dbReference type="Proteomes" id="UP000218765"/>
    </source>
</evidence>
<accession>A0A1Z4VP56</accession>
<gene>
    <name evidence="1" type="ORF">FOKN1_1009</name>
</gene>
<dbReference type="AlphaFoldDB" id="A0A1Z4VP56"/>
<reference evidence="1 2" key="1">
    <citation type="submission" date="2017-05" db="EMBL/GenBank/DDBJ databases">
        <title>Thiocyanate degradation by Thiohalobacter thiocyanaticus FOKN1.</title>
        <authorList>
            <person name="Oshiki M."/>
            <person name="Fukushima T."/>
            <person name="Kawano S."/>
            <person name="Nakagawa J."/>
        </authorList>
    </citation>
    <scope>NUCLEOTIDE SEQUENCE [LARGE SCALE GENOMIC DNA]</scope>
    <source>
        <strain evidence="1 2">FOKN1</strain>
    </source>
</reference>
<evidence type="ECO:0000313" key="1">
    <source>
        <dbReference type="EMBL" id="BAZ93409.1"/>
    </source>
</evidence>